<dbReference type="PROSITE" id="PS50404">
    <property type="entry name" value="GST_NTER"/>
    <property type="match status" value="1"/>
</dbReference>
<protein>
    <submittedName>
        <fullName evidence="2">Glutathione S-transferase</fullName>
    </submittedName>
</protein>
<evidence type="ECO:0000259" key="1">
    <source>
        <dbReference type="PROSITE" id="PS50404"/>
    </source>
</evidence>
<reference evidence="3" key="1">
    <citation type="submission" date="2016-10" db="EMBL/GenBank/DDBJ databases">
        <authorList>
            <person name="Varghese N."/>
            <person name="Submissions S."/>
        </authorList>
    </citation>
    <scope>NUCLEOTIDE SEQUENCE [LARGE SCALE GENOMIC DNA]</scope>
    <source>
        <strain evidence="3">CGMCC 1.10658</strain>
    </source>
</reference>
<dbReference type="GO" id="GO:0006749">
    <property type="term" value="P:glutathione metabolic process"/>
    <property type="evidence" value="ECO:0007669"/>
    <property type="project" value="TreeGrafter"/>
</dbReference>
<dbReference type="Gene3D" id="1.20.1050.10">
    <property type="match status" value="1"/>
</dbReference>
<dbReference type="OrthoDB" id="9799538at2"/>
<dbReference type="CDD" id="cd03194">
    <property type="entry name" value="GST_C_3"/>
    <property type="match status" value="1"/>
</dbReference>
<keyword evidence="3" id="KW-1185">Reference proteome</keyword>
<proteinExistence type="predicted"/>
<dbReference type="CDD" id="cd03043">
    <property type="entry name" value="GST_N_1"/>
    <property type="match status" value="1"/>
</dbReference>
<dbReference type="InterPro" id="IPR040079">
    <property type="entry name" value="Glutathione_S-Trfase"/>
</dbReference>
<keyword evidence="2" id="KW-0808">Transferase</keyword>
<dbReference type="InterPro" id="IPR036249">
    <property type="entry name" value="Thioredoxin-like_sf"/>
</dbReference>
<dbReference type="SUPFAM" id="SSF52833">
    <property type="entry name" value="Thioredoxin-like"/>
    <property type="match status" value="1"/>
</dbReference>
<evidence type="ECO:0000313" key="2">
    <source>
        <dbReference type="EMBL" id="SDK11729.1"/>
    </source>
</evidence>
<dbReference type="InterPro" id="IPR004045">
    <property type="entry name" value="Glutathione_S-Trfase_N"/>
</dbReference>
<dbReference type="PANTHER" id="PTHR42673">
    <property type="entry name" value="MALEYLACETOACETATE ISOMERASE"/>
    <property type="match status" value="1"/>
</dbReference>
<dbReference type="GO" id="GO:0006559">
    <property type="term" value="P:L-phenylalanine catabolic process"/>
    <property type="evidence" value="ECO:0007669"/>
    <property type="project" value="TreeGrafter"/>
</dbReference>
<accession>A0A1G8Z9F8</accession>
<dbReference type="RefSeq" id="WP_091511311.1">
    <property type="nucleotide sequence ID" value="NZ_FNFH01000003.1"/>
</dbReference>
<organism evidence="2 3">
    <name type="scientific">Microbulbifer yueqingensis</name>
    <dbReference type="NCBI Taxonomy" id="658219"/>
    <lineage>
        <taxon>Bacteria</taxon>
        <taxon>Pseudomonadati</taxon>
        <taxon>Pseudomonadota</taxon>
        <taxon>Gammaproteobacteria</taxon>
        <taxon>Cellvibrionales</taxon>
        <taxon>Microbulbiferaceae</taxon>
        <taxon>Microbulbifer</taxon>
    </lineage>
</organism>
<dbReference type="PANTHER" id="PTHR42673:SF4">
    <property type="entry name" value="MALEYLACETOACETATE ISOMERASE"/>
    <property type="match status" value="1"/>
</dbReference>
<name>A0A1G8Z9F8_9GAMM</name>
<dbReference type="Gene3D" id="3.40.30.10">
    <property type="entry name" value="Glutaredoxin"/>
    <property type="match status" value="1"/>
</dbReference>
<gene>
    <name evidence="2" type="ORF">SAMN05216212_1528</name>
</gene>
<dbReference type="SFLD" id="SFLDS00019">
    <property type="entry name" value="Glutathione_Transferase_(cytos"/>
    <property type="match status" value="1"/>
</dbReference>
<dbReference type="EMBL" id="FNFH01000003">
    <property type="protein sequence ID" value="SDK11729.1"/>
    <property type="molecule type" value="Genomic_DNA"/>
</dbReference>
<dbReference type="SUPFAM" id="SSF47616">
    <property type="entry name" value="GST C-terminal domain-like"/>
    <property type="match status" value="1"/>
</dbReference>
<dbReference type="Pfam" id="PF13409">
    <property type="entry name" value="GST_N_2"/>
    <property type="match status" value="1"/>
</dbReference>
<dbReference type="InterPro" id="IPR036282">
    <property type="entry name" value="Glutathione-S-Trfase_C_sf"/>
</dbReference>
<dbReference type="STRING" id="658219.SAMN05216212_1528"/>
<dbReference type="Proteomes" id="UP000199305">
    <property type="component" value="Unassembled WGS sequence"/>
</dbReference>
<dbReference type="GO" id="GO:0016034">
    <property type="term" value="F:maleylacetoacetate isomerase activity"/>
    <property type="evidence" value="ECO:0007669"/>
    <property type="project" value="TreeGrafter"/>
</dbReference>
<dbReference type="GO" id="GO:0004364">
    <property type="term" value="F:glutathione transferase activity"/>
    <property type="evidence" value="ECO:0007669"/>
    <property type="project" value="TreeGrafter"/>
</dbReference>
<sequence>MYQLFIGNKNYSSWSLRPWLLLRQLQIPFEEQLVPFEAGGNWDRFRRFSTSGRVPCLVDRDVRVWDSLAIIEYLAETHGRVWPASAASRAWARSVTAEMHSGFAALRAECPMNCGVQLEMRHVSPALACDLARIDEIWGEGLDRFGGPFLAGREFTAVDAFFAPVAVRAAGYRLPLDSAALVYAEHLLALPAMKDWVAEALREPWRDEGEERQMLASAFVIEDRRAPLT</sequence>
<dbReference type="AlphaFoldDB" id="A0A1G8Z9F8"/>
<feature type="domain" description="GST N-terminal" evidence="1">
    <location>
        <begin position="2"/>
        <end position="82"/>
    </location>
</feature>
<evidence type="ECO:0000313" key="3">
    <source>
        <dbReference type="Proteomes" id="UP000199305"/>
    </source>
</evidence>